<evidence type="ECO:0000313" key="2">
    <source>
        <dbReference type="Proteomes" id="UP001195483"/>
    </source>
</evidence>
<accession>A0AAE0VZ06</accession>
<dbReference type="Proteomes" id="UP001195483">
    <property type="component" value="Unassembled WGS sequence"/>
</dbReference>
<reference evidence="1" key="3">
    <citation type="submission" date="2023-05" db="EMBL/GenBank/DDBJ databases">
        <authorList>
            <person name="Smith C.H."/>
        </authorList>
    </citation>
    <scope>NUCLEOTIDE SEQUENCE</scope>
    <source>
        <strain evidence="1">CHS0354</strain>
        <tissue evidence="1">Mantle</tissue>
    </source>
</reference>
<keyword evidence="2" id="KW-1185">Reference proteome</keyword>
<dbReference type="EMBL" id="JAEAOA010000200">
    <property type="protein sequence ID" value="KAK3595049.1"/>
    <property type="molecule type" value="Genomic_DNA"/>
</dbReference>
<comment type="caution">
    <text evidence="1">The sequence shown here is derived from an EMBL/GenBank/DDBJ whole genome shotgun (WGS) entry which is preliminary data.</text>
</comment>
<proteinExistence type="predicted"/>
<gene>
    <name evidence="1" type="ORF">CHS0354_002332</name>
</gene>
<evidence type="ECO:0000313" key="1">
    <source>
        <dbReference type="EMBL" id="KAK3595049.1"/>
    </source>
</evidence>
<organism evidence="1 2">
    <name type="scientific">Potamilus streckersoni</name>
    <dbReference type="NCBI Taxonomy" id="2493646"/>
    <lineage>
        <taxon>Eukaryota</taxon>
        <taxon>Metazoa</taxon>
        <taxon>Spiralia</taxon>
        <taxon>Lophotrochozoa</taxon>
        <taxon>Mollusca</taxon>
        <taxon>Bivalvia</taxon>
        <taxon>Autobranchia</taxon>
        <taxon>Heteroconchia</taxon>
        <taxon>Palaeoheterodonta</taxon>
        <taxon>Unionida</taxon>
        <taxon>Unionoidea</taxon>
        <taxon>Unionidae</taxon>
        <taxon>Ambleminae</taxon>
        <taxon>Lampsilini</taxon>
        <taxon>Potamilus</taxon>
    </lineage>
</organism>
<protein>
    <submittedName>
        <fullName evidence="1">Uncharacterized protein</fullName>
    </submittedName>
</protein>
<dbReference type="AlphaFoldDB" id="A0AAE0VZ06"/>
<sequence>MDKFMDEYVLGRNTNPTNRMQKDTEEMIQASYSLHTANKSFYGLFVNTDDKIDSHIPGDLQMEHIVRKIKKLAKNVGSKIMGTISRKSRALAGMSYVAGQYDHTAGVIVRAQMHKKKKTF</sequence>
<reference evidence="1" key="2">
    <citation type="journal article" date="2021" name="Genome Biol. Evol.">
        <title>Developing a high-quality reference genome for a parasitic bivalve with doubly uniparental inheritance (Bivalvia: Unionida).</title>
        <authorList>
            <person name="Smith C.H."/>
        </authorList>
    </citation>
    <scope>NUCLEOTIDE SEQUENCE</scope>
    <source>
        <strain evidence="1">CHS0354</strain>
        <tissue evidence="1">Mantle</tissue>
    </source>
</reference>
<reference evidence="1" key="1">
    <citation type="journal article" date="2021" name="Genome Biol. Evol.">
        <title>A High-Quality Reference Genome for a Parasitic Bivalve with Doubly Uniparental Inheritance (Bivalvia: Unionida).</title>
        <authorList>
            <person name="Smith C.H."/>
        </authorList>
    </citation>
    <scope>NUCLEOTIDE SEQUENCE</scope>
    <source>
        <strain evidence="1">CHS0354</strain>
    </source>
</reference>
<name>A0AAE0VZ06_9BIVA</name>